<dbReference type="SMART" id="SM00382">
    <property type="entry name" value="AAA"/>
    <property type="match status" value="1"/>
</dbReference>
<dbReference type="RefSeq" id="WP_116421717.1">
    <property type="nucleotide sequence ID" value="NZ_NMUE01000040.1"/>
</dbReference>
<dbReference type="SUPFAM" id="SSF52540">
    <property type="entry name" value="P-loop containing nucleoside triphosphate hydrolases"/>
    <property type="match status" value="1"/>
</dbReference>
<gene>
    <name evidence="2" type="ORF">CGL51_10660</name>
    <name evidence="3" type="ORF">CGL52_06720</name>
</gene>
<dbReference type="GO" id="GO:0000725">
    <property type="term" value="P:recombinational repair"/>
    <property type="evidence" value="ECO:0007669"/>
    <property type="project" value="TreeGrafter"/>
</dbReference>
<dbReference type="PANTHER" id="PTHR32472:SF10">
    <property type="entry name" value="DNA REPAIR PROTEIN RADA-LIKE PROTEIN"/>
    <property type="match status" value="1"/>
</dbReference>
<dbReference type="OrthoDB" id="17644at2157"/>
<accession>A0A371QVR2</accession>
<evidence type="ECO:0000313" key="5">
    <source>
        <dbReference type="Proteomes" id="UP000257123"/>
    </source>
</evidence>
<evidence type="ECO:0000313" key="3">
    <source>
        <dbReference type="EMBL" id="RFA98603.1"/>
    </source>
</evidence>
<organism evidence="2 5">
    <name type="scientific">Pyrobaculum aerophilum</name>
    <dbReference type="NCBI Taxonomy" id="13773"/>
    <lineage>
        <taxon>Archaea</taxon>
        <taxon>Thermoproteota</taxon>
        <taxon>Thermoprotei</taxon>
        <taxon>Thermoproteales</taxon>
        <taxon>Thermoproteaceae</taxon>
        <taxon>Pyrobaculum</taxon>
    </lineage>
</organism>
<dbReference type="EMBL" id="NMUF01000015">
    <property type="protein sequence ID" value="RFA98603.1"/>
    <property type="molecule type" value="Genomic_DNA"/>
</dbReference>
<evidence type="ECO:0000313" key="2">
    <source>
        <dbReference type="EMBL" id="RFA94272.1"/>
    </source>
</evidence>
<dbReference type="PANTHER" id="PTHR32472">
    <property type="entry name" value="DNA REPAIR PROTEIN RADA"/>
    <property type="match status" value="1"/>
</dbReference>
<dbReference type="AlphaFoldDB" id="A0A371QVR2"/>
<protein>
    <submittedName>
        <fullName evidence="2">AAA family ATPase</fullName>
    </submittedName>
</protein>
<evidence type="ECO:0000313" key="4">
    <source>
        <dbReference type="Proteomes" id="UP000256877"/>
    </source>
</evidence>
<reference evidence="4 5" key="1">
    <citation type="submission" date="2017-07" db="EMBL/GenBank/DDBJ databases">
        <title>Draft genome sequence of aerobic hyperthermophilic archaea, Pyrobaculum aerophilum YKB31 and YKB32.</title>
        <authorList>
            <person name="Mochizuki T."/>
            <person name="Berliner A.J."/>
            <person name="Yoshida-Takashima Y."/>
            <person name="Takaki Y."/>
            <person name="Nunoura T."/>
            <person name="Takai K."/>
        </authorList>
    </citation>
    <scope>NUCLEOTIDE SEQUENCE [LARGE SCALE GENOMIC DNA]</scope>
    <source>
        <strain evidence="2 5">YKB31</strain>
        <strain evidence="3 4">YKB32</strain>
    </source>
</reference>
<dbReference type="InterPro" id="IPR027417">
    <property type="entry name" value="P-loop_NTPase"/>
</dbReference>
<evidence type="ECO:0000259" key="1">
    <source>
        <dbReference type="SMART" id="SM00382"/>
    </source>
</evidence>
<comment type="caution">
    <text evidence="2">The sequence shown here is derived from an EMBL/GenBank/DDBJ whole genome shotgun (WGS) entry which is preliminary data.</text>
</comment>
<dbReference type="InterPro" id="IPR003593">
    <property type="entry name" value="AAA+_ATPase"/>
</dbReference>
<feature type="domain" description="AAA+ ATPase" evidence="1">
    <location>
        <begin position="9"/>
        <end position="148"/>
    </location>
</feature>
<dbReference type="FunFam" id="3.40.50.300:FF:003503">
    <property type="entry name" value="P. aerophilum family 417, putative ATP binding"/>
    <property type="match status" value="1"/>
</dbReference>
<name>A0A371QVR2_9CREN</name>
<proteinExistence type="predicted"/>
<dbReference type="EMBL" id="NMUE01000040">
    <property type="protein sequence ID" value="RFA94272.1"/>
    <property type="molecule type" value="Genomic_DNA"/>
</dbReference>
<dbReference type="Proteomes" id="UP000257123">
    <property type="component" value="Unassembled WGS sequence"/>
</dbReference>
<dbReference type="Gene3D" id="3.40.50.300">
    <property type="entry name" value="P-loop containing nucleotide triphosphate hydrolases"/>
    <property type="match status" value="1"/>
</dbReference>
<sequence length="341" mass="38132">MFVIQDVAAKGLTVVYGPPGSGKTSVAAKIADRVANRVLWISTNEPPGVLKEVFMRVGAKADKFYVFDFPRAFRGNIAKFVADHIHEYEALVIDSVNGITPREEKLEELVHGFLYQLAKDMPIVAVVEGAPKQVFYIADNLIRVGYKENALGHTVRYIKLVKSRFAPPSERFIFDFVEGVGLVYIYTPKKPQVAKITLPEDASILGVGELYKSQIVGIYGRDKNALARRLQEVASAREVFYLSLFPPTTLPVDLEEDKMRVAATFKDIVEVVYNIYSGRLKPKVFVVSGLRDLERILGNDVVDYINAVGSVARYVDYVLDFELETDGARLTESFLDLKVRA</sequence>
<dbReference type="Proteomes" id="UP000256877">
    <property type="component" value="Unassembled WGS sequence"/>
</dbReference>